<comment type="caution">
    <text evidence="6">The sequence shown here is derived from an EMBL/GenBank/DDBJ whole genome shotgun (WGS) entry which is preliminary data.</text>
</comment>
<dbReference type="InterPro" id="IPR051598">
    <property type="entry name" value="TSUP/Inactive_protease-like"/>
</dbReference>
<comment type="subcellular location">
    <subcellularLocation>
        <location evidence="5">Cell membrane</location>
        <topology evidence="5">Multi-pass membrane protein</topology>
    </subcellularLocation>
    <subcellularLocation>
        <location evidence="1">Membrane</location>
        <topology evidence="1">Multi-pass membrane protein</topology>
    </subcellularLocation>
</comment>
<feature type="transmembrane region" description="Helical" evidence="5">
    <location>
        <begin position="50"/>
        <end position="67"/>
    </location>
</feature>
<reference evidence="6 7" key="1">
    <citation type="submission" date="2017-03" db="EMBL/GenBank/DDBJ databases">
        <title>Genome sequence of Geothermobacter sp. EPR-M, Deep-Sea Iron Reducer.</title>
        <authorList>
            <person name="Tully B."/>
            <person name="Savalia P."/>
            <person name="Abuyen K."/>
            <person name="Baughan C."/>
            <person name="Romero E."/>
            <person name="Ronkowski C."/>
            <person name="Torres B."/>
            <person name="Tremblay J."/>
            <person name="Trujillo A."/>
            <person name="Tyler M."/>
            <person name="Perez-Rodriguez I."/>
            <person name="Amend J."/>
        </authorList>
    </citation>
    <scope>NUCLEOTIDE SEQUENCE [LARGE SCALE GENOMIC DNA]</scope>
    <source>
        <strain evidence="6 7">EPR-M</strain>
    </source>
</reference>
<evidence type="ECO:0000256" key="4">
    <source>
        <dbReference type="ARBA" id="ARBA00023136"/>
    </source>
</evidence>
<dbReference type="AlphaFoldDB" id="A0A1X0Y626"/>
<accession>A0A1X0Y626</accession>
<dbReference type="GO" id="GO:0005886">
    <property type="term" value="C:plasma membrane"/>
    <property type="evidence" value="ECO:0007669"/>
    <property type="project" value="UniProtKB-SubCell"/>
</dbReference>
<organism evidence="6 7">
    <name type="scientific">Geothermobacter hydrogeniphilus</name>
    <dbReference type="NCBI Taxonomy" id="1969733"/>
    <lineage>
        <taxon>Bacteria</taxon>
        <taxon>Pseudomonadati</taxon>
        <taxon>Thermodesulfobacteriota</taxon>
        <taxon>Desulfuromonadia</taxon>
        <taxon>Desulfuromonadales</taxon>
        <taxon>Geothermobacteraceae</taxon>
        <taxon>Geothermobacter</taxon>
    </lineage>
</organism>
<dbReference type="EMBL" id="NAAD01000007">
    <property type="protein sequence ID" value="ORJ60569.1"/>
    <property type="molecule type" value="Genomic_DNA"/>
</dbReference>
<evidence type="ECO:0000313" key="7">
    <source>
        <dbReference type="Proteomes" id="UP000193136"/>
    </source>
</evidence>
<dbReference type="InterPro" id="IPR002781">
    <property type="entry name" value="TM_pro_TauE-like"/>
</dbReference>
<dbReference type="RefSeq" id="WP_085010050.1">
    <property type="nucleotide sequence ID" value="NZ_NAAD01000007.1"/>
</dbReference>
<dbReference type="Proteomes" id="UP000193136">
    <property type="component" value="Unassembled WGS sequence"/>
</dbReference>
<sequence length="265" mass="27300">MELHVIIGILGLATGFISGLLGIGGGIIMAPLLLYTPPLLGFPALSMQDVAGLTIVQGLTACLAGALTHRKFHFVSGRLTAWMGITIFAAALFGGAWSHALPDHLLLAIFALLALSAALLIFIPTTGDCEAPAVASFTFSRPRAVLAAGGVGLLGGLVGQGGSFILIPLMTSFMQIPTRIAIGSNLAIIFLSSLAAFLGKALTGQILWPLALPIVLTVIPAAYVGSRLSRRVPVARLRLLLALCIAAAALKIGFSAVVSFLSLNQ</sequence>
<protein>
    <recommendedName>
        <fullName evidence="5">Probable membrane transporter protein</fullName>
    </recommendedName>
</protein>
<feature type="transmembrane region" description="Helical" evidence="5">
    <location>
        <begin position="7"/>
        <end position="30"/>
    </location>
</feature>
<dbReference type="PANTHER" id="PTHR43701">
    <property type="entry name" value="MEMBRANE TRANSPORTER PROTEIN MJ0441-RELATED"/>
    <property type="match status" value="1"/>
</dbReference>
<keyword evidence="2 5" id="KW-0812">Transmembrane</keyword>
<dbReference type="PANTHER" id="PTHR43701:SF13">
    <property type="entry name" value="MEMBRANE TRANSPORTER PROTEIN YRKJ-RELATED"/>
    <property type="match status" value="1"/>
</dbReference>
<evidence type="ECO:0000256" key="3">
    <source>
        <dbReference type="ARBA" id="ARBA00022989"/>
    </source>
</evidence>
<proteinExistence type="inferred from homology"/>
<evidence type="ECO:0000256" key="5">
    <source>
        <dbReference type="RuleBase" id="RU363041"/>
    </source>
</evidence>
<evidence type="ECO:0000256" key="1">
    <source>
        <dbReference type="ARBA" id="ARBA00004141"/>
    </source>
</evidence>
<keyword evidence="5" id="KW-1003">Cell membrane</keyword>
<keyword evidence="7" id="KW-1185">Reference proteome</keyword>
<feature type="transmembrane region" description="Helical" evidence="5">
    <location>
        <begin position="206"/>
        <end position="225"/>
    </location>
</feature>
<dbReference type="Pfam" id="PF01925">
    <property type="entry name" value="TauE"/>
    <property type="match status" value="1"/>
</dbReference>
<dbReference type="STRING" id="1969733.B5V00_06960"/>
<keyword evidence="4 5" id="KW-0472">Membrane</keyword>
<feature type="transmembrane region" description="Helical" evidence="5">
    <location>
        <begin position="104"/>
        <end position="123"/>
    </location>
</feature>
<name>A0A1X0Y626_9BACT</name>
<keyword evidence="3 5" id="KW-1133">Transmembrane helix</keyword>
<feature type="transmembrane region" description="Helical" evidence="5">
    <location>
        <begin position="144"/>
        <end position="167"/>
    </location>
</feature>
<comment type="similarity">
    <text evidence="5">Belongs to the 4-toluene sulfonate uptake permease (TSUP) (TC 2.A.102) family.</text>
</comment>
<feature type="transmembrane region" description="Helical" evidence="5">
    <location>
        <begin position="237"/>
        <end position="263"/>
    </location>
</feature>
<evidence type="ECO:0000313" key="6">
    <source>
        <dbReference type="EMBL" id="ORJ60569.1"/>
    </source>
</evidence>
<gene>
    <name evidence="6" type="ORF">B5V00_06960</name>
</gene>
<feature type="transmembrane region" description="Helical" evidence="5">
    <location>
        <begin position="79"/>
        <end position="98"/>
    </location>
</feature>
<dbReference type="OrthoDB" id="9792581at2"/>
<evidence type="ECO:0000256" key="2">
    <source>
        <dbReference type="ARBA" id="ARBA00022692"/>
    </source>
</evidence>
<feature type="transmembrane region" description="Helical" evidence="5">
    <location>
        <begin position="179"/>
        <end position="199"/>
    </location>
</feature>